<evidence type="ECO:0000256" key="3">
    <source>
        <dbReference type="ARBA" id="ARBA00012759"/>
    </source>
</evidence>
<evidence type="ECO:0000256" key="6">
    <source>
        <dbReference type="ARBA" id="ARBA00022801"/>
    </source>
</evidence>
<feature type="region of interest" description="Disordered" evidence="8">
    <location>
        <begin position="628"/>
        <end position="649"/>
    </location>
</feature>
<feature type="region of interest" description="Disordered" evidence="8">
    <location>
        <begin position="685"/>
        <end position="705"/>
    </location>
</feature>
<organism evidence="10 11">
    <name type="scientific">Allacma fusca</name>
    <dbReference type="NCBI Taxonomy" id="39272"/>
    <lineage>
        <taxon>Eukaryota</taxon>
        <taxon>Metazoa</taxon>
        <taxon>Ecdysozoa</taxon>
        <taxon>Arthropoda</taxon>
        <taxon>Hexapoda</taxon>
        <taxon>Collembola</taxon>
        <taxon>Symphypleona</taxon>
        <taxon>Sminthuridae</taxon>
        <taxon>Allacma</taxon>
    </lineage>
</organism>
<feature type="compositionally biased region" description="Basic and acidic residues" evidence="8">
    <location>
        <begin position="3272"/>
        <end position="3281"/>
    </location>
</feature>
<evidence type="ECO:0000256" key="2">
    <source>
        <dbReference type="ARBA" id="ARBA00009085"/>
    </source>
</evidence>
<sequence>MYESSFDYTQGPCVSCEESKMGNGKICDCCMDFTSLLQSYDGKRVPVQSLQDINISREEVETIFLYMQSWTQRQCSCCFRDSRNFERFNWAIQIFIIVVIEILKHFPRSDKLPAVRNDTENSVTGSEEKEGTKGENDNHPAAPAMEVSCSKAVWEIEDKDKIIHFVSKVFLNSFPTYVAYKQHLQVKNEEVTPQEIQGLSQYCEINEPEASPYLFRNVALFCKLGGMEAVSTSIAGHSPETLPISQANLLVALVTNLKSWFNFQSLLKYFVPFRSTVLAYMCKLVDTELKSAHARNMAEYIWGAVKDPVDAHMNFDKDGLDLAFKYFLSSTLTMRLAGVNQINNHINLFNELINSEHILNTENLDQELCKWLLENQIIQHIFGPNLHVEVIKQSHTILTFLAMEGKIQSEHIDIIWQAAQLKHCSKQVYDILSSLICNMEPGPVLHLHNLLRKLEPKDHTEQSLYLASALIKFIWTNATAALDSLPINANMTSKFRGRTRTRVVEPSSSENSVSVEASHSEDEMQVVAPDSTDDDSLSGVESGKSDDPDNVQLSSGGYIETHSDSDADEERSGNEETGGGKKPKRKILRRKKNQNTNNSKGPSPGNTSKDGGTEIPQVECDVSVQSDAITPNKADISVESSGQEPVADSMEPTAVINELSNLVHMTESSIMQDFVSAPDLLEGSDGSYSSRISNKSEKNMADFDGEDSPCEDEIMQSLTQTQLAELTARNQGLRLGNIGPVFGPRPVRSYGRRRRFHVPPTFNFQLESVCQPGQTLLWDLIQDDKITLLSEGLAIEAQKALTNLLCFNTDKLIRFKFIEGCLENLSNNRSIVISLRLLPKLLTSFQQIRVTSDIHQVTLWADRERDMMPKFFANLKEFRNQEINITPFPFHANVQVRLEFLSVVFSSVASPDDFRLTIDQVDQLWECLATDCRSSDDLFLWLTGQVRLRDQHALSPEAFRHIFIRKLPSLPPETVTMHALTLFQQLCNMARTSGEKDVEAAASSMDYLWKIALCANSTDVSMTAIQYLNGYYISRQLEKEEEFVQRCMSHLAEATEELTHCTPSDEAPLLRIQRALLLLKTHLETFRRRYAYHLRKWFLEGRGVGSHAQLVGEKGAVPIRVVIQPAGYHEKVTLELLSSDYVADLRAEVAKWWETIQGNLAAEKTNSTPVLGSLLTEGPIRMITQGIELSAEYDEKFLSEVPVKDLQLVYVSMGASRPQKKKDAMEYSSSLPPPPRDKLPVTLLLQTQYFEQLFSLMQSLSSIKIQDRPGGSVPHTKAQVLSRRVWDILMLLPTNPAIHEGFITMQLGNEGNSFDTLLNPASPQKLMYSLYIVEALVKINSVKNRDSHDVTFEPNTWRQNFTESGGLRHLFDIFASGVLESVESGDWSEWKQDCLASLLKILCYLGVMSEDTDCLNEQLYDVNDVPRKRAKRRKTSSEKTLIPRLNDKVMSMMNVELVMTRLTNILQACSLPRDPNHYKTGFWGRAQVVHYAMALLVCWAFSCEEVRPALYAQKDFPQWLRRLVLEDPEPSVRREVCTGLYRLCLGVSSTGKTGISYAPELISHLLKCLSASLAIKPQQRCELPVHTYEEGKEPYGPACRDYFWLLGRLLDCLDEDFIRDSVDDPDNCAIDLDGLAQTLSKHILNREYLETRHNTVTDDGLVGLLNTITVVLKHNPPFKASKDGQHFLKQMFECLFALPSPSKRYLPKCKSQACRQAAFDLLNEMCRSAVQNYYLLQNLLMDQHQPTSHAPYPWDYWPHDDGRSSCGYVGLTNLGATCYMASCMQHLYMMPQARASILSSKFSAEVKHEQTLRELQRMFAYLMESERKAYNPRSFCKVYQMDHQPLNTGEQKDMAEFFIDLVSKLEEMTPELKKLVKTLFCGVTSNNVVSLDCPHVSRTLEEFYTVRCQVADMRNLFESLDEVTVKDTLEGDNMYTCSQCGKKVRAEKRACFKKLPRILCFNTMRYTFNMITMMKEKVNTHFSFPLHLDMTGYTEKTLMPQQYLEEKMKKQASKKDDDSEGNSGNQDQDVDEEECYEYDLIGVTVHTGTADGGHYYSFIRDRVSPNKDKWYLFNDAEVKPFDPNQIAAECFGGEMSTKTYDSVTDKFMDFSFEKTNSAYMLFYERCTQLSSQLAIGEGSLVPSLPGGSSQKQHHAQVVVPLTVELSKELEDWIWQDNMHFLRDKNIFEHTYFTFMWQSCGAIPQSLMSQEDVSLMAAKLSVTFFLETFIHAKEKPTMVQWVELLTKQLSGSVTAAAWLLDHMAETDWWPVQILLKCPNQMVRQMFQRLCIHVINQLRPRHCQLYLKFPDGQIGDHPNDINMDEFGSFSCVTRFIKRLLSLLEHGAKSHLKHLTEYFTFLHDFSKMGDDECLFLINMQAISAMVDFYLGNKKEDQADHGSDEEEEEEEIVTIPAEKSKVASLEKMIALVATLVEKSRDETNALRLSTNDWNALTGGGKNFPFILQQIRDGINFTSTRNLIFSMCRWNDKLAESIVIAIFQAIQKHPDVCHPFFKVLNLLAELVAVPPGMPSFTELILSRVLDVADICPYPTLEWLGAQVPRNKIVHSWCLNSMDTWVEHFLIAHANQRVRNAAASLLVSLVPNHHFRQGYRTTKMYGGHCRELIALSAESQNILHDIYIRLLGLLKPARHYTDVIHGTTKLTAYFAVLSYFTVSKQEKLMFGQYFLDLWQLFHPKLSEPGIPCHHNKQALLTFWHHVCVDCVENIHKIVHNPMVVKQIGFNYILADHEDQEVVMFNRSMLPAYYAILRMCCQTSRSFALQLARHQNITWAFKNISPYPTQYPAAVDELFKIMQIFVSKTPETSEQELQEIAMFKRSTLQLYLQILDGRSNWSTLISAFRILVETFDDRVFVVCNNGLNLKFEALHILHTMHHEATACHVTGEIVELLTIMTEILRSFRPKEFAHGMQVYNPGEIQITRFISSSKEWPEVLRKLATLLNTYNCADLRNNAIETLIEFLYIMPLDCLRTLVPLMVHCHSACQDAHTSGMGTTMGPYFPKRSNHGGVTIKPAVRPPRPMLQMAFPHIGHEIAKGNDEEYDRQLHEFYSQYHVFVDLMCRVAFMKDCVNQELITLSAMVGYEAAPLHFIHFPKLWLEVFNTPTLDRKYLTMLVNTNYFTDYVELIVVDERACLANLVIFNFLASLMSKVYDQIASLEQIIKVVKQILGDFRTLVTKKISEIELVAVKILGDLKALQLFYLPTITGKGNSKQPMPEPAPSMRDVYKSLRALHSYLESLSARKILETSTGEAPSKKRKVDSESCEKESNSSSESPRTRHSSCTTEGSSDTEVPGPSSP</sequence>
<feature type="compositionally biased region" description="Basic and acidic residues" evidence="8">
    <location>
        <begin position="2007"/>
        <end position="2017"/>
    </location>
</feature>
<dbReference type="InterPro" id="IPR056850">
    <property type="entry name" value="ARM_UBP34_24_USP9X_Y"/>
</dbReference>
<dbReference type="Pfam" id="PF00443">
    <property type="entry name" value="UCH"/>
    <property type="match status" value="1"/>
</dbReference>
<dbReference type="InterPro" id="IPR028889">
    <property type="entry name" value="USP"/>
</dbReference>
<evidence type="ECO:0000256" key="4">
    <source>
        <dbReference type="ARBA" id="ARBA00022670"/>
    </source>
</evidence>
<comment type="caution">
    <text evidence="10">The sequence shown here is derived from an EMBL/GenBank/DDBJ whole genome shotgun (WGS) entry which is preliminary data.</text>
</comment>
<dbReference type="GO" id="GO:0016579">
    <property type="term" value="P:protein deubiquitination"/>
    <property type="evidence" value="ECO:0007669"/>
    <property type="project" value="InterPro"/>
</dbReference>
<dbReference type="EMBL" id="CAJVCH010527055">
    <property type="protein sequence ID" value="CAG7822665.1"/>
    <property type="molecule type" value="Genomic_DNA"/>
</dbReference>
<proteinExistence type="inferred from homology"/>
<dbReference type="PROSITE" id="PS00972">
    <property type="entry name" value="USP_1"/>
    <property type="match status" value="1"/>
</dbReference>
<accession>A0A8J2LI63</accession>
<evidence type="ECO:0000256" key="5">
    <source>
        <dbReference type="ARBA" id="ARBA00022786"/>
    </source>
</evidence>
<dbReference type="GO" id="GO:0005634">
    <property type="term" value="C:nucleus"/>
    <property type="evidence" value="ECO:0007669"/>
    <property type="project" value="TreeGrafter"/>
</dbReference>
<feature type="compositionally biased region" description="Polar residues" evidence="8">
    <location>
        <begin position="594"/>
        <end position="610"/>
    </location>
</feature>
<dbReference type="PROSITE" id="PS00973">
    <property type="entry name" value="USP_2"/>
    <property type="match status" value="1"/>
</dbReference>
<evidence type="ECO:0000259" key="9">
    <source>
        <dbReference type="PROSITE" id="PS50235"/>
    </source>
</evidence>
<dbReference type="PANTHER" id="PTHR24006:SF827">
    <property type="entry name" value="UBIQUITIN CARBOXYL-TERMINAL HYDROLASE 34"/>
    <property type="match status" value="1"/>
</dbReference>
<comment type="similarity">
    <text evidence="2">Belongs to the peptidase C19 family.</text>
</comment>
<feature type="region of interest" description="Disordered" evidence="8">
    <location>
        <begin position="114"/>
        <end position="142"/>
    </location>
</feature>
<feature type="region of interest" description="Disordered" evidence="8">
    <location>
        <begin position="3259"/>
        <end position="3311"/>
    </location>
</feature>
<keyword evidence="11" id="KW-1185">Reference proteome</keyword>
<dbReference type="InterPro" id="IPR018200">
    <property type="entry name" value="USP_CS"/>
</dbReference>
<keyword evidence="6" id="KW-0378">Hydrolase</keyword>
<feature type="compositionally biased region" description="Basic residues" evidence="8">
    <location>
        <begin position="581"/>
        <end position="593"/>
    </location>
</feature>
<dbReference type="Pfam" id="PF12030">
    <property type="entry name" value="DUF3517"/>
    <property type="match status" value="1"/>
</dbReference>
<dbReference type="GO" id="GO:0004843">
    <property type="term" value="F:cysteine-type deubiquitinase activity"/>
    <property type="evidence" value="ECO:0007669"/>
    <property type="project" value="UniProtKB-EC"/>
</dbReference>
<feature type="domain" description="USP" evidence="9">
    <location>
        <begin position="1769"/>
        <end position="2126"/>
    </location>
</feature>
<evidence type="ECO:0000313" key="11">
    <source>
        <dbReference type="Proteomes" id="UP000708208"/>
    </source>
</evidence>
<gene>
    <name evidence="10" type="ORF">AFUS01_LOCUS32924</name>
</gene>
<dbReference type="FunFam" id="3.90.70.10:FF:000014">
    <property type="entry name" value="Ubiquitin carboxyl-terminal hydrolase 34"/>
    <property type="match status" value="1"/>
</dbReference>
<dbReference type="InterPro" id="IPR021905">
    <property type="entry name" value="DUF3517"/>
</dbReference>
<dbReference type="OrthoDB" id="289038at2759"/>
<dbReference type="PROSITE" id="PS50235">
    <property type="entry name" value="USP_3"/>
    <property type="match status" value="1"/>
</dbReference>
<keyword evidence="7" id="KW-0788">Thiol protease</keyword>
<dbReference type="GO" id="GO:0009966">
    <property type="term" value="P:regulation of signal transduction"/>
    <property type="evidence" value="ECO:0007669"/>
    <property type="project" value="UniProtKB-ARBA"/>
</dbReference>
<name>A0A8J2LI63_9HEXA</name>
<comment type="catalytic activity">
    <reaction evidence="1">
        <text>Thiol-dependent hydrolysis of ester, thioester, amide, peptide and isopeptide bonds formed by the C-terminal Gly of ubiquitin (a 76-residue protein attached to proteins as an intracellular targeting signal).</text>
        <dbReference type="EC" id="3.4.19.12"/>
    </reaction>
</comment>
<evidence type="ECO:0000256" key="7">
    <source>
        <dbReference type="ARBA" id="ARBA00022807"/>
    </source>
</evidence>
<dbReference type="InterPro" id="IPR001394">
    <property type="entry name" value="Peptidase_C19_UCH"/>
</dbReference>
<evidence type="ECO:0000313" key="10">
    <source>
        <dbReference type="EMBL" id="CAG7822665.1"/>
    </source>
</evidence>
<feature type="region of interest" description="Disordered" evidence="8">
    <location>
        <begin position="2007"/>
        <end position="2030"/>
    </location>
</feature>
<dbReference type="InterPro" id="IPR050164">
    <property type="entry name" value="Peptidase_C19"/>
</dbReference>
<protein>
    <recommendedName>
        <fullName evidence="3">ubiquitinyl hydrolase 1</fullName>
        <ecNumber evidence="3">3.4.19.12</ecNumber>
    </recommendedName>
</protein>
<dbReference type="GO" id="GO:0006508">
    <property type="term" value="P:proteolysis"/>
    <property type="evidence" value="ECO:0007669"/>
    <property type="project" value="UniProtKB-KW"/>
</dbReference>
<dbReference type="Pfam" id="PF25010">
    <property type="entry name" value="ARM_UBP24_USP9X-Y"/>
    <property type="match status" value="1"/>
</dbReference>
<feature type="compositionally biased region" description="Basic and acidic residues" evidence="8">
    <location>
        <begin position="126"/>
        <end position="138"/>
    </location>
</feature>
<keyword evidence="5" id="KW-0833">Ubl conjugation pathway</keyword>
<keyword evidence="4" id="KW-0645">Protease</keyword>
<feature type="compositionally biased region" description="Basic and acidic residues" evidence="8">
    <location>
        <begin position="561"/>
        <end position="574"/>
    </location>
</feature>
<reference evidence="10" key="1">
    <citation type="submission" date="2021-06" db="EMBL/GenBank/DDBJ databases">
        <authorList>
            <person name="Hodson N. C."/>
            <person name="Mongue J. A."/>
            <person name="Jaron S. K."/>
        </authorList>
    </citation>
    <scope>NUCLEOTIDE SEQUENCE</scope>
</reference>
<dbReference type="PANTHER" id="PTHR24006">
    <property type="entry name" value="UBIQUITIN CARBOXYL-TERMINAL HYDROLASE"/>
    <property type="match status" value="1"/>
</dbReference>
<dbReference type="EC" id="3.4.19.12" evidence="3"/>
<dbReference type="GO" id="GO:0005829">
    <property type="term" value="C:cytosol"/>
    <property type="evidence" value="ECO:0007669"/>
    <property type="project" value="TreeGrafter"/>
</dbReference>
<evidence type="ECO:0000256" key="8">
    <source>
        <dbReference type="SAM" id="MobiDB-lite"/>
    </source>
</evidence>
<dbReference type="Proteomes" id="UP000708208">
    <property type="component" value="Unassembled WGS sequence"/>
</dbReference>
<feature type="compositionally biased region" description="Low complexity" evidence="8">
    <location>
        <begin position="504"/>
        <end position="517"/>
    </location>
</feature>
<feature type="region of interest" description="Disordered" evidence="8">
    <location>
        <begin position="497"/>
        <end position="614"/>
    </location>
</feature>
<dbReference type="CDD" id="cd02659">
    <property type="entry name" value="peptidase_C19C"/>
    <property type="match status" value="1"/>
</dbReference>
<evidence type="ECO:0000256" key="1">
    <source>
        <dbReference type="ARBA" id="ARBA00000707"/>
    </source>
</evidence>